<dbReference type="OrthoDB" id="898678at2"/>
<name>A0A227PFN5_9FLAO</name>
<proteinExistence type="predicted"/>
<comment type="caution">
    <text evidence="1">The sequence shown here is derived from an EMBL/GenBank/DDBJ whole genome shotgun (WGS) entry which is preliminary data.</text>
</comment>
<dbReference type="Proteomes" id="UP000214684">
    <property type="component" value="Unassembled WGS sequence"/>
</dbReference>
<keyword evidence="2" id="KW-1185">Reference proteome</keyword>
<gene>
    <name evidence="1" type="ORF">B0A64_04130</name>
</gene>
<accession>A0A227PFN5</accession>
<protein>
    <submittedName>
        <fullName evidence="1">Uncharacterized protein</fullName>
    </submittedName>
</protein>
<evidence type="ECO:0000313" key="2">
    <source>
        <dbReference type="Proteomes" id="UP000214684"/>
    </source>
</evidence>
<organism evidence="1 2">
    <name type="scientific">Flavobacterium araucananum</name>
    <dbReference type="NCBI Taxonomy" id="946678"/>
    <lineage>
        <taxon>Bacteria</taxon>
        <taxon>Pseudomonadati</taxon>
        <taxon>Bacteroidota</taxon>
        <taxon>Flavobacteriia</taxon>
        <taxon>Flavobacteriales</taxon>
        <taxon>Flavobacteriaceae</taxon>
        <taxon>Flavobacterium</taxon>
    </lineage>
</organism>
<dbReference type="EMBL" id="MUGS01000005">
    <property type="protein sequence ID" value="OXG08622.1"/>
    <property type="molecule type" value="Genomic_DNA"/>
</dbReference>
<dbReference type="RefSeq" id="WP_089478290.1">
    <property type="nucleotide sequence ID" value="NZ_MUGS01000005.1"/>
</dbReference>
<reference evidence="1 2" key="1">
    <citation type="submission" date="2016-11" db="EMBL/GenBank/DDBJ databases">
        <title>Whole genomes of Flavobacteriaceae.</title>
        <authorList>
            <person name="Stine C."/>
            <person name="Li C."/>
            <person name="Tadesse D."/>
        </authorList>
    </citation>
    <scope>NUCLEOTIDE SEQUENCE [LARGE SCALE GENOMIC DNA]</scope>
    <source>
        <strain evidence="1 2">DSM 24704</strain>
    </source>
</reference>
<evidence type="ECO:0000313" key="1">
    <source>
        <dbReference type="EMBL" id="OXG08622.1"/>
    </source>
</evidence>
<sequence length="1395" mass="163685">MFFIDGIDEITYIEDFLGIIPENIPNNIKIVFSCTSKEILPSNIKNKIDPKQSILVTPLDQGQCEFYIQRNLKDKINYESIQKIALKSEGHPLYLSYLIDFIKLSDIAEDDDELNKWIDSIPVISGDIVNYYNTIWDKIYEDKNKLWICLLLSQLRQAIEKDDFFEILTPEIRSNFYSIFPKISYLIKGNELLEIYHNSFKDFILNKIPLLKKDCNDLIVDFCEKQPDNKYSITNNLYHYSLSNFPEKAVCNCDQLWADKMAIHHIEPDLIVADIKTIIGLSIELGQTTEVIRLLLLLQRIDFRYNSVFVEYAHEITLALIANKKYNQAIKYIVRRDTLLISITDAIHFLQHFYENEAYEEIDILTNALDSEYRKLMDEGLKGKGISSSTFIVKAQTIILDSNNNLKNSQEGLHDYLNRLRKFSKYSDDPNNHIDNENYQTIQFVRDYCCAWYNAYLLRKFNINMDIEGMIKVPGIKINETWTGIYAISLLIYKKEINNFNLKNLYSNDNEKTLIKDIELLIENYGYQKEENVIRNIILALLNNTVRPDILKPIISEYLSFNKVLDIKNENGVDFEHLKYNNLCLHHNCLGFLDEDNDLEISHKFWNHTSWENDLIKLIEEIHFFEGKLYYYKSANLLKEKSGLIKTKLELIIKSIGFTFDYRSHWERAYQIPEQVFALVYSKLINLVHEFDYERLELFLESVIIKSTNQLGLYTEGYRKVLNEIIKSLILIEYDKVKILPLVELWQDHILHGVQNRWERTEELLKINEIYGILGFEDKSNNVFQEMLNTSMGPSWYKESQLTPINTTLKILKSKPSNDVIRNFASLLDYASGEMTFQQYVKHNKEDFISSLIINDRLNEALEYYKFEVLPNPKVIIRNAEVSNFDAPRIGDGYSLGARNITEQSGILSVLENATINPYLKWSLCEIFTVNDDIFRYIIDYGREIANTLNEIEKLEDGNINSISNSISDLVASNFIENDDRRSLLLEIGKHLSISNVKRLQEDLLNHNIQWGLNEDIENKDSIGKPKEKGSIDLFNDEVNNDEVFNKNKLLKEGLEAFEKERKSIWFNNWSNSTDKAKDNIKLLLENDKSVMINLKENILKFDNEYWVICKELIWFLESKLDDFQISEIYEIVNKHFHYIVRPDDEVKEKYTWLNNDFNNQNPDELVTNFIIWHLNHPDSYIRNRTSAILDQLAIYYSSVIKNLIDTCISNKPELSTEISSQILVEISNKNPNLIIDFLNKNLDMLDEISKIEHFTIKKNLIDVAVNLNNKGYNQLHLKIQSTIPKSIVLTGEVFLEEDYLDLIQYEIDDLNEELLLDEKFCLKLNKFIDDYCNSLKKAEVAKSDKYLIRSFYSEEDFSGRYQYLLRHALNNAISHRIDENNIELINEIINDRYV</sequence>